<evidence type="ECO:0000313" key="2">
    <source>
        <dbReference type="WBParaSite" id="Pan_g19600.t1"/>
    </source>
</evidence>
<reference evidence="2" key="2">
    <citation type="submission" date="2020-10" db="UniProtKB">
        <authorList>
            <consortium name="WormBaseParasite"/>
        </authorList>
    </citation>
    <scope>IDENTIFICATION</scope>
</reference>
<reference evidence="1" key="1">
    <citation type="journal article" date="2013" name="Genetics">
        <title>The draft genome and transcriptome of Panagrellus redivivus are shaped by the harsh demands of a free-living lifestyle.</title>
        <authorList>
            <person name="Srinivasan J."/>
            <person name="Dillman A.R."/>
            <person name="Macchietto M.G."/>
            <person name="Heikkinen L."/>
            <person name="Lakso M."/>
            <person name="Fracchia K.M."/>
            <person name="Antoshechkin I."/>
            <person name="Mortazavi A."/>
            <person name="Wong G."/>
            <person name="Sternberg P.W."/>
        </authorList>
    </citation>
    <scope>NUCLEOTIDE SEQUENCE [LARGE SCALE GENOMIC DNA]</scope>
    <source>
        <strain evidence="1">MT8872</strain>
    </source>
</reference>
<dbReference type="Proteomes" id="UP000492821">
    <property type="component" value="Unassembled WGS sequence"/>
</dbReference>
<accession>A0A7E4VD75</accession>
<keyword evidence="1" id="KW-1185">Reference proteome</keyword>
<sequence>MESTSALTCTADAASKSTKIEDVKKVEQQLQREAISEFVHFQWVKTRTSAEATKFIMFWIDQIETLVNECNGLRAYYAAEQVIKIRLKYGKTPEKKRMQ</sequence>
<name>A0A7E4VD75_PANRE</name>
<dbReference type="AlphaFoldDB" id="A0A7E4VD75"/>
<dbReference type="WBParaSite" id="Pan_g19600.t1">
    <property type="protein sequence ID" value="Pan_g19600.t1"/>
    <property type="gene ID" value="Pan_g19600"/>
</dbReference>
<proteinExistence type="predicted"/>
<organism evidence="1 2">
    <name type="scientific">Panagrellus redivivus</name>
    <name type="common">Microworm</name>
    <dbReference type="NCBI Taxonomy" id="6233"/>
    <lineage>
        <taxon>Eukaryota</taxon>
        <taxon>Metazoa</taxon>
        <taxon>Ecdysozoa</taxon>
        <taxon>Nematoda</taxon>
        <taxon>Chromadorea</taxon>
        <taxon>Rhabditida</taxon>
        <taxon>Tylenchina</taxon>
        <taxon>Panagrolaimomorpha</taxon>
        <taxon>Panagrolaimoidea</taxon>
        <taxon>Panagrolaimidae</taxon>
        <taxon>Panagrellus</taxon>
    </lineage>
</organism>
<protein>
    <submittedName>
        <fullName evidence="2">Ovule protein</fullName>
    </submittedName>
</protein>
<evidence type="ECO:0000313" key="1">
    <source>
        <dbReference type="Proteomes" id="UP000492821"/>
    </source>
</evidence>